<comment type="caution">
    <text evidence="2">The sequence shown here is derived from an EMBL/GenBank/DDBJ whole genome shotgun (WGS) entry which is preliminary data.</text>
</comment>
<gene>
    <name evidence="2" type="ORF">WG68_06185</name>
</gene>
<protein>
    <recommendedName>
        <fullName evidence="1">Serine aminopeptidase S33 domain-containing protein</fullName>
    </recommendedName>
</protein>
<dbReference type="SUPFAM" id="SSF53474">
    <property type="entry name" value="alpha/beta-Hydrolases"/>
    <property type="match status" value="1"/>
</dbReference>
<organism evidence="2 3">
    <name type="scientific">Arsukibacterium ikkense</name>
    <dbReference type="NCBI Taxonomy" id="336831"/>
    <lineage>
        <taxon>Bacteria</taxon>
        <taxon>Pseudomonadati</taxon>
        <taxon>Pseudomonadota</taxon>
        <taxon>Gammaproteobacteria</taxon>
        <taxon>Chromatiales</taxon>
        <taxon>Chromatiaceae</taxon>
        <taxon>Arsukibacterium</taxon>
    </lineage>
</organism>
<dbReference type="STRING" id="336831.WG68_06185"/>
<dbReference type="PATRIC" id="fig|336831.14.peg.2980"/>
<proteinExistence type="predicted"/>
<evidence type="ECO:0000313" key="2">
    <source>
        <dbReference type="EMBL" id="KKO46433.1"/>
    </source>
</evidence>
<name>A0A0M2VBB6_9GAMM</name>
<dbReference type="EMBL" id="LAHO01000004">
    <property type="protein sequence ID" value="KKO46433.1"/>
    <property type="molecule type" value="Genomic_DNA"/>
</dbReference>
<dbReference type="AlphaFoldDB" id="A0A0M2VBB6"/>
<keyword evidence="3" id="KW-1185">Reference proteome</keyword>
<accession>A0A0M2VBB6</accession>
<feature type="domain" description="Serine aminopeptidase S33" evidence="1">
    <location>
        <begin position="31"/>
        <end position="291"/>
    </location>
</feature>
<dbReference type="InterPro" id="IPR029058">
    <property type="entry name" value="AB_hydrolase_fold"/>
</dbReference>
<sequence>MLPLWLSFEHGHLYSSDQTRLSYSYYLTGNKAQAVVISTGRMEMAVKYIELMQEFIAAGYSVFILDHRGQGLSARLHTDPHLGYVADFQDYVTDFKQFVTQIVEPFGHQQHLLLAHSMGAAISCRYLQQYPHPFAAAIFCSPMFGIRTGKIPSRFTSQLVAGYGWLRTKLKRSAKQYFPGQSHYLEKPFADNRITHSHARYQWIGQLYQRYPAAQLGGVSWGWLTQAIITMALIQQQAAAFNIPVLLLQAADDLIVSNSAQNSWFSHLPATLYKQQTTVAGAHHEIWLEQDAIRQQAVTAVNTFLAGLTS</sequence>
<dbReference type="Pfam" id="PF12146">
    <property type="entry name" value="Hydrolase_4"/>
    <property type="match status" value="1"/>
</dbReference>
<dbReference type="InterPro" id="IPR051044">
    <property type="entry name" value="MAG_DAG_Lipase"/>
</dbReference>
<dbReference type="PANTHER" id="PTHR11614">
    <property type="entry name" value="PHOSPHOLIPASE-RELATED"/>
    <property type="match status" value="1"/>
</dbReference>
<evidence type="ECO:0000259" key="1">
    <source>
        <dbReference type="Pfam" id="PF12146"/>
    </source>
</evidence>
<dbReference type="Proteomes" id="UP000034228">
    <property type="component" value="Unassembled WGS sequence"/>
</dbReference>
<dbReference type="Gene3D" id="3.40.50.1820">
    <property type="entry name" value="alpha/beta hydrolase"/>
    <property type="match status" value="1"/>
</dbReference>
<dbReference type="InterPro" id="IPR022742">
    <property type="entry name" value="Hydrolase_4"/>
</dbReference>
<reference evidence="2 3" key="1">
    <citation type="submission" date="2015-03" db="EMBL/GenBank/DDBJ databases">
        <title>Draft genome sequences of two protease-producing strains of Arsukibacterium isolated from two cold and alkaline environments.</title>
        <authorList>
            <person name="Lylloff J.E."/>
            <person name="Skov L.B."/>
            <person name="Jepsen M."/>
            <person name="Hallin P.F."/>
            <person name="Sorensen S.J."/>
            <person name="Stougaard P."/>
            <person name="Glaring M.A."/>
        </authorList>
    </citation>
    <scope>NUCLEOTIDE SEQUENCE [LARGE SCALE GENOMIC DNA]</scope>
    <source>
        <strain evidence="2 3">GCM72</strain>
    </source>
</reference>
<evidence type="ECO:0000313" key="3">
    <source>
        <dbReference type="Proteomes" id="UP000034228"/>
    </source>
</evidence>